<keyword evidence="3" id="KW-0808">Transferase</keyword>
<dbReference type="AlphaFoldDB" id="A0A381WNI1"/>
<dbReference type="SUPFAM" id="SSF64438">
    <property type="entry name" value="CNF1/YfiH-like putative cysteine hydrolases"/>
    <property type="match status" value="1"/>
</dbReference>
<comment type="catalytic activity">
    <reaction evidence="1">
        <text>inosine + phosphate = alpha-D-ribose 1-phosphate + hypoxanthine</text>
        <dbReference type="Rhea" id="RHEA:27646"/>
        <dbReference type="ChEBI" id="CHEBI:17368"/>
        <dbReference type="ChEBI" id="CHEBI:17596"/>
        <dbReference type="ChEBI" id="CHEBI:43474"/>
        <dbReference type="ChEBI" id="CHEBI:57720"/>
        <dbReference type="EC" id="2.4.2.1"/>
    </reaction>
    <physiologicalReaction direction="left-to-right" evidence="1">
        <dbReference type="Rhea" id="RHEA:27647"/>
    </physiologicalReaction>
</comment>
<keyword evidence="6" id="KW-0862">Zinc</keyword>
<comment type="catalytic activity">
    <reaction evidence="8">
        <text>adenosine + phosphate = alpha-D-ribose 1-phosphate + adenine</text>
        <dbReference type="Rhea" id="RHEA:27642"/>
        <dbReference type="ChEBI" id="CHEBI:16335"/>
        <dbReference type="ChEBI" id="CHEBI:16708"/>
        <dbReference type="ChEBI" id="CHEBI:43474"/>
        <dbReference type="ChEBI" id="CHEBI:57720"/>
        <dbReference type="EC" id="2.4.2.1"/>
    </reaction>
    <physiologicalReaction direction="left-to-right" evidence="8">
        <dbReference type="Rhea" id="RHEA:27643"/>
    </physiologicalReaction>
</comment>
<dbReference type="InterPro" id="IPR011324">
    <property type="entry name" value="Cytotoxic_necrot_fac-like_cat"/>
</dbReference>
<dbReference type="InterPro" id="IPR038371">
    <property type="entry name" value="Cu_polyphenol_OxRdtase_sf"/>
</dbReference>
<evidence type="ECO:0000313" key="10">
    <source>
        <dbReference type="EMBL" id="SVA54050.1"/>
    </source>
</evidence>
<dbReference type="InterPro" id="IPR003730">
    <property type="entry name" value="Cu_polyphenol_OxRdtase"/>
</dbReference>
<organism evidence="10">
    <name type="scientific">marine metagenome</name>
    <dbReference type="NCBI Taxonomy" id="408172"/>
    <lineage>
        <taxon>unclassified sequences</taxon>
        <taxon>metagenomes</taxon>
        <taxon>ecological metagenomes</taxon>
    </lineage>
</organism>
<evidence type="ECO:0000256" key="9">
    <source>
        <dbReference type="ARBA" id="ARBA00049893"/>
    </source>
</evidence>
<gene>
    <name evidence="10" type="ORF">METZ01_LOCUS106904</name>
</gene>
<comment type="similarity">
    <text evidence="2">Belongs to the purine nucleoside phosphorylase YfiH/LACC1 family.</text>
</comment>
<evidence type="ECO:0000256" key="8">
    <source>
        <dbReference type="ARBA" id="ARBA00048968"/>
    </source>
</evidence>
<dbReference type="PANTHER" id="PTHR30616">
    <property type="entry name" value="UNCHARACTERIZED PROTEIN YFIH"/>
    <property type="match status" value="1"/>
</dbReference>
<keyword evidence="4" id="KW-0479">Metal-binding</keyword>
<name>A0A381WNI1_9ZZZZ</name>
<evidence type="ECO:0000256" key="1">
    <source>
        <dbReference type="ARBA" id="ARBA00000553"/>
    </source>
</evidence>
<dbReference type="PANTHER" id="PTHR30616:SF2">
    <property type="entry name" value="PURINE NUCLEOSIDE PHOSPHORYLASE LACC1"/>
    <property type="match status" value="1"/>
</dbReference>
<evidence type="ECO:0000256" key="7">
    <source>
        <dbReference type="ARBA" id="ARBA00047989"/>
    </source>
</evidence>
<accession>A0A381WNI1</accession>
<evidence type="ECO:0000256" key="6">
    <source>
        <dbReference type="ARBA" id="ARBA00022833"/>
    </source>
</evidence>
<dbReference type="NCBIfam" id="TIGR00726">
    <property type="entry name" value="peptidoglycan editing factor PgeF"/>
    <property type="match status" value="1"/>
</dbReference>
<protein>
    <recommendedName>
        <fullName evidence="11">Purine nucleoside phosphorylase</fullName>
    </recommendedName>
</protein>
<dbReference type="Gene3D" id="3.60.140.10">
    <property type="entry name" value="CNF1/YfiH-like putative cysteine hydrolases"/>
    <property type="match status" value="1"/>
</dbReference>
<dbReference type="CDD" id="cd16833">
    <property type="entry name" value="YfiH"/>
    <property type="match status" value="1"/>
</dbReference>
<sequence>MIKSKLIGKYKNISHGFFNKSGGHSDGIYRSLNCGKGSKDNKSNINKNLKKVCLKIGCSKSKLVLLNQIHSNKVFSINNIPKKKPTGDALVTYVNKYALGILTADCAPIFIFDPKKKIIAAIHAGWKGAYKKIIYKTVYDLKKKGSNIQDLIVVIGPCISKYNYEVKKDFLKKFINQNKKNRRFFNFSKKKIFFSLNEYIKNQLKDIGVKNIEIINKDTYLRKNNFFSYRRSLKNKYYDYGRNISVIMIK</sequence>
<dbReference type="GO" id="GO:0017061">
    <property type="term" value="F:S-methyl-5-thioadenosine phosphorylase activity"/>
    <property type="evidence" value="ECO:0007669"/>
    <property type="project" value="UniProtKB-EC"/>
</dbReference>
<dbReference type="GO" id="GO:0016787">
    <property type="term" value="F:hydrolase activity"/>
    <property type="evidence" value="ECO:0007669"/>
    <property type="project" value="UniProtKB-KW"/>
</dbReference>
<dbReference type="GO" id="GO:0005507">
    <property type="term" value="F:copper ion binding"/>
    <property type="evidence" value="ECO:0007669"/>
    <property type="project" value="TreeGrafter"/>
</dbReference>
<keyword evidence="5" id="KW-0378">Hydrolase</keyword>
<evidence type="ECO:0000256" key="5">
    <source>
        <dbReference type="ARBA" id="ARBA00022801"/>
    </source>
</evidence>
<comment type="catalytic activity">
    <reaction evidence="9">
        <text>S-methyl-5'-thioadenosine + phosphate = 5-(methylsulfanyl)-alpha-D-ribose 1-phosphate + adenine</text>
        <dbReference type="Rhea" id="RHEA:11852"/>
        <dbReference type="ChEBI" id="CHEBI:16708"/>
        <dbReference type="ChEBI" id="CHEBI:17509"/>
        <dbReference type="ChEBI" id="CHEBI:43474"/>
        <dbReference type="ChEBI" id="CHEBI:58533"/>
        <dbReference type="EC" id="2.4.2.28"/>
    </reaction>
    <physiologicalReaction direction="left-to-right" evidence="9">
        <dbReference type="Rhea" id="RHEA:11853"/>
    </physiologicalReaction>
</comment>
<evidence type="ECO:0000256" key="4">
    <source>
        <dbReference type="ARBA" id="ARBA00022723"/>
    </source>
</evidence>
<proteinExistence type="inferred from homology"/>
<reference evidence="10" key="1">
    <citation type="submission" date="2018-05" db="EMBL/GenBank/DDBJ databases">
        <authorList>
            <person name="Lanie J.A."/>
            <person name="Ng W.-L."/>
            <person name="Kazmierczak K.M."/>
            <person name="Andrzejewski T.M."/>
            <person name="Davidsen T.M."/>
            <person name="Wayne K.J."/>
            <person name="Tettelin H."/>
            <person name="Glass J.I."/>
            <person name="Rusch D."/>
            <person name="Podicherti R."/>
            <person name="Tsui H.-C.T."/>
            <person name="Winkler M.E."/>
        </authorList>
    </citation>
    <scope>NUCLEOTIDE SEQUENCE</scope>
</reference>
<dbReference type="EMBL" id="UINC01012368">
    <property type="protein sequence ID" value="SVA54050.1"/>
    <property type="molecule type" value="Genomic_DNA"/>
</dbReference>
<evidence type="ECO:0000256" key="2">
    <source>
        <dbReference type="ARBA" id="ARBA00007353"/>
    </source>
</evidence>
<evidence type="ECO:0008006" key="11">
    <source>
        <dbReference type="Google" id="ProtNLM"/>
    </source>
</evidence>
<comment type="catalytic activity">
    <reaction evidence="7">
        <text>adenosine + H2O + H(+) = inosine + NH4(+)</text>
        <dbReference type="Rhea" id="RHEA:24408"/>
        <dbReference type="ChEBI" id="CHEBI:15377"/>
        <dbReference type="ChEBI" id="CHEBI:15378"/>
        <dbReference type="ChEBI" id="CHEBI:16335"/>
        <dbReference type="ChEBI" id="CHEBI:17596"/>
        <dbReference type="ChEBI" id="CHEBI:28938"/>
        <dbReference type="EC" id="3.5.4.4"/>
    </reaction>
    <physiologicalReaction direction="left-to-right" evidence="7">
        <dbReference type="Rhea" id="RHEA:24409"/>
    </physiologicalReaction>
</comment>
<dbReference type="Pfam" id="PF02578">
    <property type="entry name" value="Cu-oxidase_4"/>
    <property type="match status" value="1"/>
</dbReference>
<evidence type="ECO:0000256" key="3">
    <source>
        <dbReference type="ARBA" id="ARBA00022679"/>
    </source>
</evidence>